<name>A0A542E2P0_9MICO</name>
<dbReference type="InterPro" id="IPR049058">
    <property type="entry name" value="NAD_Glu_DH_HM2"/>
</dbReference>
<dbReference type="InterPro" id="IPR048381">
    <property type="entry name" value="GDH_C"/>
</dbReference>
<evidence type="ECO:0000259" key="4">
    <source>
        <dbReference type="Pfam" id="PF21076"/>
    </source>
</evidence>
<gene>
    <name evidence="6" type="ORF">FB458_2698</name>
</gene>
<feature type="domain" description="NAD-glutamate dehydrogenase catalytic" evidence="1">
    <location>
        <begin position="740"/>
        <end position="1236"/>
    </location>
</feature>
<dbReference type="Proteomes" id="UP000317893">
    <property type="component" value="Unassembled WGS sequence"/>
</dbReference>
<evidence type="ECO:0000259" key="2">
    <source>
        <dbReference type="Pfam" id="PF21074"/>
    </source>
</evidence>
<dbReference type="Pfam" id="PF05088">
    <property type="entry name" value="Bac_GDH_CD"/>
    <property type="match status" value="1"/>
</dbReference>
<feature type="domain" description="NAD-glutamate dehydrogenase ACT2" evidence="4">
    <location>
        <begin position="411"/>
        <end position="501"/>
    </location>
</feature>
<dbReference type="InterPro" id="IPR007780">
    <property type="entry name" value="NAD_Glu_DH_bac"/>
</dbReference>
<dbReference type="RefSeq" id="WP_141848931.1">
    <property type="nucleotide sequence ID" value="NZ_BAAAPR010000009.1"/>
</dbReference>
<organism evidence="6 7">
    <name type="scientific">Lapillicoccus jejuensis</name>
    <dbReference type="NCBI Taxonomy" id="402171"/>
    <lineage>
        <taxon>Bacteria</taxon>
        <taxon>Bacillati</taxon>
        <taxon>Actinomycetota</taxon>
        <taxon>Actinomycetes</taxon>
        <taxon>Micrococcales</taxon>
        <taxon>Intrasporangiaceae</taxon>
        <taxon>Lapillicoccus</taxon>
    </lineage>
</organism>
<dbReference type="Pfam" id="PF21075">
    <property type="entry name" value="GDH_ACT1"/>
    <property type="match status" value="1"/>
</dbReference>
<dbReference type="InterPro" id="IPR049062">
    <property type="entry name" value="NAD_Glu_DH_ACT2"/>
</dbReference>
<feature type="domain" description="NAD-glutamate dehydrogenase ACT3" evidence="5">
    <location>
        <begin position="558"/>
        <end position="628"/>
    </location>
</feature>
<dbReference type="InterPro" id="IPR049064">
    <property type="entry name" value="NAD_Glu_DH_ACT3"/>
</dbReference>
<dbReference type="Pfam" id="PF21074">
    <property type="entry name" value="GDH_C"/>
    <property type="match status" value="1"/>
</dbReference>
<dbReference type="Pfam" id="PF21079">
    <property type="entry name" value="GDH_HM2"/>
    <property type="match status" value="1"/>
</dbReference>
<dbReference type="Pfam" id="PF21078">
    <property type="entry name" value="GDH_HM3"/>
    <property type="match status" value="1"/>
</dbReference>
<dbReference type="EMBL" id="VFMN01000001">
    <property type="protein sequence ID" value="TQJ09586.1"/>
    <property type="molecule type" value="Genomic_DNA"/>
</dbReference>
<dbReference type="InterPro" id="IPR028971">
    <property type="entry name" value="NAD-GDH_cat"/>
</dbReference>
<dbReference type="SUPFAM" id="SSF51735">
    <property type="entry name" value="NAD(P)-binding Rossmann-fold domains"/>
    <property type="match status" value="1"/>
</dbReference>
<reference evidence="6 7" key="1">
    <citation type="submission" date="2019-06" db="EMBL/GenBank/DDBJ databases">
        <title>Sequencing the genomes of 1000 actinobacteria strains.</title>
        <authorList>
            <person name="Klenk H.-P."/>
        </authorList>
    </citation>
    <scope>NUCLEOTIDE SEQUENCE [LARGE SCALE GENOMIC DNA]</scope>
    <source>
        <strain evidence="6 7">DSM 18607</strain>
    </source>
</reference>
<comment type="caution">
    <text evidence="6">The sequence shown here is derived from an EMBL/GenBank/DDBJ whole genome shotgun (WGS) entry which is preliminary data.</text>
</comment>
<dbReference type="Pfam" id="PF21073">
    <property type="entry name" value="GDH_HM1"/>
    <property type="match status" value="1"/>
</dbReference>
<accession>A0A542E2P0</accession>
<dbReference type="InterPro" id="IPR049056">
    <property type="entry name" value="NAD_Glu_DH_HM3"/>
</dbReference>
<dbReference type="GO" id="GO:0006538">
    <property type="term" value="P:L-glutamate catabolic process"/>
    <property type="evidence" value="ECO:0007669"/>
    <property type="project" value="InterPro"/>
</dbReference>
<protein>
    <submittedName>
        <fullName evidence="6">Glutamate dehydrogenase (NAD)</fullName>
    </submittedName>
</protein>
<dbReference type="InterPro" id="IPR049059">
    <property type="entry name" value="NAD_Glu_DH_HM1"/>
</dbReference>
<evidence type="ECO:0000313" key="6">
    <source>
        <dbReference type="EMBL" id="TQJ09586.1"/>
    </source>
</evidence>
<keyword evidence="7" id="KW-1185">Reference proteome</keyword>
<feature type="domain" description="NAD-glutamate dehydrogenase N-terminal ACT1" evidence="3">
    <location>
        <begin position="35"/>
        <end position="181"/>
    </location>
</feature>
<evidence type="ECO:0000259" key="3">
    <source>
        <dbReference type="Pfam" id="PF21075"/>
    </source>
</evidence>
<dbReference type="PANTHER" id="PTHR43403:SF1">
    <property type="entry name" value="NAD-SPECIFIC GLUTAMATE DEHYDROGENASE"/>
    <property type="match status" value="1"/>
</dbReference>
<evidence type="ECO:0000313" key="7">
    <source>
        <dbReference type="Proteomes" id="UP000317893"/>
    </source>
</evidence>
<dbReference type="GO" id="GO:0004069">
    <property type="term" value="F:L-aspartate:2-oxoglutarate aminotransferase activity"/>
    <property type="evidence" value="ECO:0007669"/>
    <property type="project" value="InterPro"/>
</dbReference>
<dbReference type="PANTHER" id="PTHR43403">
    <property type="entry name" value="NAD-SPECIFIC GLUTAMATE DEHYDROGENASE"/>
    <property type="match status" value="1"/>
</dbReference>
<dbReference type="Pfam" id="PF21076">
    <property type="entry name" value="GDH_ACT2"/>
    <property type="match status" value="1"/>
</dbReference>
<feature type="domain" description="NAD-specific glutamate dehydrogenase C-terminal" evidence="2">
    <location>
        <begin position="1282"/>
        <end position="1619"/>
    </location>
</feature>
<dbReference type="PIRSF" id="PIRSF036761">
    <property type="entry name" value="GDH_Mll4104"/>
    <property type="match status" value="1"/>
</dbReference>
<dbReference type="InterPro" id="IPR024727">
    <property type="entry name" value="NAD_Glu_DH_N_ACT1"/>
</dbReference>
<sequence>MPTSLELSRAQQLHAAADLAGPAARARGGEELEAFVRRYYRHVATEDLLARQPGDLLGAALAHRELAQHRPPGTVDVQVANPHVEADGWSCGHTVVLVVTDDMPFLVDSVTAELARRDRTIHLLVHPQLVVHRDPEGRLLDVVDADPSPVPDGDTLTESWMLLEVDRIGSEEEREDLRRALTAVLDDVRDAVEDWPRMWARCEEVARDLRTAPPVGVDAGEAATSARFLDWLADHHFTFLGYREYRLTGSAGDPAGEALEAVSGSGLGILRDDHPGRRTPLSGAARAIAHEPHVLVLTKANSRATVHRDVHLDYVGVRTFDEQGRVTGERRFLGLLASSAYTESILGIPILDERVQEVLHRAGFSPDSHSGKDLLQVMESYPRDELLQTNADELLETCLEVLRLAERRRTRLFLRPDVYGRFMSCLVYLPRDRYNTAVRLKMETILRRAFRAESVDFSTRVGESALARLHFVVRVPRGATLPQVDAADLEREVVEATRTWEEDLAEATRTELGEEAGARLVGLYGRAFPEAFKEDFHPRVGVADLRRMEALTDDDGVELGLYHEPGAPADERRFKLYRRGPLSLTAVLPLFTHLGVEVVDERPYEVHRADGVTVHVYDFGLRAARLADVTGAERESFRQLLQDAFRAVWRGQAESDGFNALVLDAGLTWRQVVVLRAVAKYLRQTRSTFSQDYVEAALVSNADLARRLVELFETRFDPSRYDAAAGEERAAAEQAQAAELLERLDDVASLDHDRIVRALLGVVRATLRTSYYQVDEHGDPLSYVALKLDPHRVPDLPKPVPMFEIWVYAPRVEGVHLRFGKVARGGLRWSDRREDFRTEILGLVKAQMVKNAVIVPTGSKGGFYPKQLPDPAADRDAWLAEGVASYRTFISGLLSVTDNLVSGEVVPPERVVRHDGDDTYLVVAADKGTATFSDIANGLAQEHGFWLDDAFASGGSAGYDHKAMGITARGAWESVKRHFRELGLDTQTEDFTVVGVGDMSGDVFGNGMLLSEHIRLVAAFDHRHVMVDPDPDAATSYAERARLFGLPRSSWADYDTALLSEGGGVWPRTAKSVPVSPQARRALGLPDGTTSLTPAELIHAILLAPVDLLWNGGIGTYVKAATESQSDAGDRANDGIRVDGHELRVRVVGEGGNLGLTQLGRIEAAEAGVRVNTDAIDNSAGVDTSDHEVNLKILLTDLVREGDLTLKQRNALLHEMTDEVAAQVLRDNYEQNVLLGNARAQEHAMLPVHQRLIHWLEQRGDLDRTIEFLPSDAEIAKRRDAGLGLTSPEFSVLVAYAKLALKHDLLPTALPDDPWFRTTLEDYFPAPVRERLGDHIGEHPLRREIITNTVVNSMVNRGGITFAFRVAEETGAEPEHIARAFVVCREVFDLAGWVAQVEALDNQVPTAVQTQLYLEFRRLLDRAVRWFVTARPGTIDVGAEVARFRDVVAAFAPRVGELLQGAEHERLEAKVAELEGAGAPPAVARRAAGLLDQFSLLDVVEIAQDLHADPQDVVGVYYQCSERFGIDAMLTRVSRLPRDDRWDALARGAMRDDLYAVLDSLTRAVLATADAAGSPAERFEQWAGANKDALTRARNALDGIERLDTAGIAALSVALRTLRSVLRSAGQSG</sequence>
<dbReference type="SUPFAM" id="SSF53223">
    <property type="entry name" value="Aminoacid dehydrogenase-like, N-terminal domain"/>
    <property type="match status" value="1"/>
</dbReference>
<dbReference type="GO" id="GO:0004352">
    <property type="term" value="F:glutamate dehydrogenase (NAD+) activity"/>
    <property type="evidence" value="ECO:0007669"/>
    <property type="project" value="InterPro"/>
</dbReference>
<dbReference type="InterPro" id="IPR046346">
    <property type="entry name" value="Aminoacid_DH-like_N_sf"/>
</dbReference>
<evidence type="ECO:0000259" key="5">
    <source>
        <dbReference type="Pfam" id="PF21077"/>
    </source>
</evidence>
<dbReference type="OrthoDB" id="9758052at2"/>
<evidence type="ECO:0000259" key="1">
    <source>
        <dbReference type="Pfam" id="PF05088"/>
    </source>
</evidence>
<proteinExistence type="predicted"/>
<dbReference type="Pfam" id="PF21077">
    <property type="entry name" value="GDH_ACT3"/>
    <property type="match status" value="1"/>
</dbReference>
<dbReference type="Gene3D" id="3.40.50.720">
    <property type="entry name" value="NAD(P)-binding Rossmann-like Domain"/>
    <property type="match status" value="1"/>
</dbReference>
<dbReference type="InterPro" id="IPR036291">
    <property type="entry name" value="NAD(P)-bd_dom_sf"/>
</dbReference>